<dbReference type="RefSeq" id="WP_163648166.1">
    <property type="nucleotide sequence ID" value="NZ_JAGXFC010000001.1"/>
</dbReference>
<evidence type="ECO:0000256" key="5">
    <source>
        <dbReference type="ARBA" id="ARBA00022519"/>
    </source>
</evidence>
<keyword evidence="12 13" id="KW-0472">Membrane</keyword>
<keyword evidence="11 13" id="KW-0408">Iron</keyword>
<keyword evidence="14" id="KW-0560">Oxidoreductase</keyword>
<evidence type="ECO:0000256" key="8">
    <source>
        <dbReference type="ARBA" id="ARBA00022723"/>
    </source>
</evidence>
<evidence type="ECO:0000256" key="6">
    <source>
        <dbReference type="ARBA" id="ARBA00022617"/>
    </source>
</evidence>
<feature type="transmembrane region" description="Helical" evidence="13">
    <location>
        <begin position="425"/>
        <end position="447"/>
    </location>
</feature>
<comment type="caution">
    <text evidence="14">The sequence shown here is derived from an EMBL/GenBank/DDBJ whole genome shotgun (WGS) entry which is preliminary data.</text>
</comment>
<dbReference type="PANTHER" id="PTHR30365">
    <property type="entry name" value="CYTOCHROME D UBIQUINOL OXIDASE"/>
    <property type="match status" value="1"/>
</dbReference>
<feature type="transmembrane region" description="Helical" evidence="13">
    <location>
        <begin position="471"/>
        <end position="495"/>
    </location>
</feature>
<feature type="transmembrane region" description="Helical" evidence="13">
    <location>
        <begin position="20"/>
        <end position="45"/>
    </location>
</feature>
<keyword evidence="3 13" id="KW-0813">Transport</keyword>
<comment type="similarity">
    <text evidence="2 13">Belongs to the cytochrome ubiquinol oxidase subunit 1 family.</text>
</comment>
<dbReference type="GO" id="GO:0016491">
    <property type="term" value="F:oxidoreductase activity"/>
    <property type="evidence" value="ECO:0007669"/>
    <property type="project" value="UniProtKB-KW"/>
</dbReference>
<evidence type="ECO:0000256" key="13">
    <source>
        <dbReference type="PIRNR" id="PIRNR006446"/>
    </source>
</evidence>
<feature type="transmembrane region" description="Helical" evidence="13">
    <location>
        <begin position="131"/>
        <end position="154"/>
    </location>
</feature>
<keyword evidence="10 13" id="KW-1133">Transmembrane helix</keyword>
<sequence length="527" mass="58583">MQELDTVIELSRLQFAATALYHYLFVPLTLGFSVLLATMETIYVITGRDIYRQMTHFWSKLFAINFALGVATGLTMEFEFGTNWSTYSHFVGDIFGAPLAIEGLMAFFLESTFVGLMLFGWGKLSRGKHLLVTYMVALGSNLSALWILIANGYMQKPTGSAFNPDTMRMELTSLPDLIFSPEAQAKFVHTSIAGYVTAAIFVLGISAFYLLRRRHIELAKRSFRVAALFGVFASIGVISLGDALGFINGGAQPTKLAAMEGLWETAEAPAGFNLIAWPNQEEQRNDFEVQIPYLLTPLVTHTFDESIPGVNDLVAEAETRIRNGIPALSALQTLRENPTDAQARATFEAHQDDLGYALLVQRYVEDVSQATDAQIAKAAADTIPPVAPVFWSFRVMVATAFLMMAFLILAVIFSLRGTLHRHNWFLRLAPWMIPVPFIANEAGWVVAELGRQPWTVYGQLPTWLSASTHSVGYMIFSLTGFVLLYSLFIVVEMYLMVKFIRLGPSEGKHDAHADSVRQQHSSQWSEA</sequence>
<keyword evidence="15" id="KW-1185">Reference proteome</keyword>
<dbReference type="PIRSF" id="PIRSF006446">
    <property type="entry name" value="Cyt_quinol_oxidase_1"/>
    <property type="match status" value="1"/>
</dbReference>
<evidence type="ECO:0000256" key="12">
    <source>
        <dbReference type="ARBA" id="ARBA00023136"/>
    </source>
</evidence>
<keyword evidence="8 13" id="KW-0479">Metal-binding</keyword>
<evidence type="ECO:0000256" key="4">
    <source>
        <dbReference type="ARBA" id="ARBA00022475"/>
    </source>
</evidence>
<evidence type="ECO:0000256" key="10">
    <source>
        <dbReference type="ARBA" id="ARBA00022989"/>
    </source>
</evidence>
<dbReference type="PANTHER" id="PTHR30365:SF0">
    <property type="entry name" value="CYTOCHROME BD-I UBIQUINOL OXIDASE SUBUNIT 1"/>
    <property type="match status" value="1"/>
</dbReference>
<dbReference type="EC" id="1.10.3.-" evidence="14"/>
<feature type="transmembrane region" description="Helical" evidence="13">
    <location>
        <begin position="57"/>
        <end position="74"/>
    </location>
</feature>
<feature type="transmembrane region" description="Helical" evidence="13">
    <location>
        <begin position="94"/>
        <end position="119"/>
    </location>
</feature>
<keyword evidence="5" id="KW-0997">Cell inner membrane</keyword>
<gene>
    <name evidence="14" type="ORF">KGQ91_05995</name>
</gene>
<keyword evidence="4 13" id="KW-1003">Cell membrane</keyword>
<dbReference type="Proteomes" id="UP001319883">
    <property type="component" value="Unassembled WGS sequence"/>
</dbReference>
<keyword evidence="6 13" id="KW-0349">Heme</keyword>
<evidence type="ECO:0000256" key="2">
    <source>
        <dbReference type="ARBA" id="ARBA00009819"/>
    </source>
</evidence>
<evidence type="ECO:0000256" key="9">
    <source>
        <dbReference type="ARBA" id="ARBA00022982"/>
    </source>
</evidence>
<evidence type="ECO:0000313" key="15">
    <source>
        <dbReference type="Proteomes" id="UP001319883"/>
    </source>
</evidence>
<evidence type="ECO:0000256" key="3">
    <source>
        <dbReference type="ARBA" id="ARBA00022448"/>
    </source>
</evidence>
<evidence type="ECO:0000313" key="14">
    <source>
        <dbReference type="EMBL" id="MBZ9567233.1"/>
    </source>
</evidence>
<feature type="transmembrane region" description="Helical" evidence="13">
    <location>
        <begin position="391"/>
        <end position="413"/>
    </location>
</feature>
<organism evidence="14 15">
    <name type="scientific">Modicisalibacter tunisiensis</name>
    <dbReference type="NCBI Taxonomy" id="390637"/>
    <lineage>
        <taxon>Bacteria</taxon>
        <taxon>Pseudomonadati</taxon>
        <taxon>Pseudomonadota</taxon>
        <taxon>Gammaproteobacteria</taxon>
        <taxon>Oceanospirillales</taxon>
        <taxon>Halomonadaceae</taxon>
        <taxon>Modicisalibacter</taxon>
    </lineage>
</organism>
<evidence type="ECO:0000256" key="11">
    <source>
        <dbReference type="ARBA" id="ARBA00023004"/>
    </source>
</evidence>
<dbReference type="Pfam" id="PF01654">
    <property type="entry name" value="Cyt_bd_oxida_I"/>
    <property type="match status" value="1"/>
</dbReference>
<proteinExistence type="inferred from homology"/>
<comment type="subcellular location">
    <subcellularLocation>
        <location evidence="1">Cell inner membrane</location>
        <topology evidence="1">Multi-pass membrane protein</topology>
    </subcellularLocation>
</comment>
<feature type="transmembrane region" description="Helical" evidence="13">
    <location>
        <begin position="192"/>
        <end position="211"/>
    </location>
</feature>
<feature type="transmembrane region" description="Helical" evidence="13">
    <location>
        <begin position="223"/>
        <end position="247"/>
    </location>
</feature>
<reference evidence="14 15" key="1">
    <citation type="submission" date="2021-05" db="EMBL/GenBank/DDBJ databases">
        <title>Petroleum and Energy Research Collection (APPE): ex situ preservation of microbial diversity associated with the oil industry and exploitation of its biotechnological potential.</title>
        <authorList>
            <person name="Paixao C.T.M."/>
            <person name="Gomes M.B."/>
            <person name="Oliveira V.M."/>
        </authorList>
    </citation>
    <scope>NUCLEOTIDE SEQUENCE [LARGE SCALE GENOMIC DNA]</scope>
    <source>
        <strain evidence="14 15">LIT2</strain>
    </source>
</reference>
<evidence type="ECO:0000256" key="7">
    <source>
        <dbReference type="ARBA" id="ARBA00022692"/>
    </source>
</evidence>
<accession>A0ABS7WYE8</accession>
<dbReference type="InterPro" id="IPR002585">
    <property type="entry name" value="Cyt-d_ubiquinol_oxidase_su_1"/>
</dbReference>
<name>A0ABS7WYE8_9GAMM</name>
<keyword evidence="9 13" id="KW-0249">Electron transport</keyword>
<dbReference type="EMBL" id="JAGXFD010000001">
    <property type="protein sequence ID" value="MBZ9567233.1"/>
    <property type="molecule type" value="Genomic_DNA"/>
</dbReference>
<evidence type="ECO:0000256" key="1">
    <source>
        <dbReference type="ARBA" id="ARBA00004429"/>
    </source>
</evidence>
<keyword evidence="7 13" id="KW-0812">Transmembrane</keyword>
<protein>
    <submittedName>
        <fullName evidence="14">Cytochrome ubiquinol oxidase subunit I</fullName>
        <ecNumber evidence="14">1.10.3.-</ecNumber>
    </submittedName>
</protein>